<evidence type="ECO:0000259" key="5">
    <source>
        <dbReference type="PROSITE" id="PS51118"/>
    </source>
</evidence>
<dbReference type="EMBL" id="JAYFUH010000248">
    <property type="protein sequence ID" value="MEA5668493.1"/>
    <property type="molecule type" value="Genomic_DNA"/>
</dbReference>
<dbReference type="PROSITE" id="PS51118">
    <property type="entry name" value="HTH_HXLR"/>
    <property type="match status" value="1"/>
</dbReference>
<dbReference type="PANTHER" id="PTHR33204">
    <property type="entry name" value="TRANSCRIPTIONAL REGULATOR, MARR FAMILY"/>
    <property type="match status" value="1"/>
</dbReference>
<keyword evidence="3" id="KW-0804">Transcription</keyword>
<dbReference type="SUPFAM" id="SSF46785">
    <property type="entry name" value="Winged helix' DNA-binding domain"/>
    <property type="match status" value="1"/>
</dbReference>
<name>A0ABU5V559_9GAMM</name>
<dbReference type="RefSeq" id="WP_192285614.1">
    <property type="nucleotide sequence ID" value="NZ_JAYFUH010000248.1"/>
</dbReference>
<evidence type="ECO:0000256" key="4">
    <source>
        <dbReference type="SAM" id="MobiDB-lite"/>
    </source>
</evidence>
<accession>A0ABU5V559</accession>
<reference evidence="6 7" key="1">
    <citation type="submission" date="2023-12" db="EMBL/GenBank/DDBJ databases">
        <title>Stenotrophomonas guangdongensis sp. nov., isolated from wilted pepper plants (Capsicum annuum).</title>
        <authorList>
            <person name="Qiu M."/>
            <person name="Li Y."/>
            <person name="Liu Q."/>
            <person name="Zhang X."/>
            <person name="Huang Y."/>
            <person name="Guo R."/>
            <person name="Hu M."/>
            <person name="Zhou J."/>
            <person name="Zhou X."/>
        </authorList>
    </citation>
    <scope>NUCLEOTIDE SEQUENCE [LARGE SCALE GENOMIC DNA]</scope>
    <source>
        <strain evidence="6 7">MH1</strain>
    </source>
</reference>
<protein>
    <submittedName>
        <fullName evidence="6">Helix-turn-helix domain-containing protein</fullName>
    </submittedName>
</protein>
<dbReference type="Pfam" id="PF01638">
    <property type="entry name" value="HxlR"/>
    <property type="match status" value="1"/>
</dbReference>
<evidence type="ECO:0000256" key="1">
    <source>
        <dbReference type="ARBA" id="ARBA00023015"/>
    </source>
</evidence>
<evidence type="ECO:0000313" key="6">
    <source>
        <dbReference type="EMBL" id="MEA5668493.1"/>
    </source>
</evidence>
<dbReference type="Gene3D" id="1.10.10.10">
    <property type="entry name" value="Winged helix-like DNA-binding domain superfamily/Winged helix DNA-binding domain"/>
    <property type="match status" value="1"/>
</dbReference>
<proteinExistence type="predicted"/>
<feature type="region of interest" description="Disordered" evidence="4">
    <location>
        <begin position="1"/>
        <end position="20"/>
    </location>
</feature>
<dbReference type="PANTHER" id="PTHR33204:SF37">
    <property type="entry name" value="HTH-TYPE TRANSCRIPTIONAL REGULATOR YODB"/>
    <property type="match status" value="1"/>
</dbReference>
<feature type="domain" description="HTH hxlR-type" evidence="5">
    <location>
        <begin position="30"/>
        <end position="128"/>
    </location>
</feature>
<dbReference type="InterPro" id="IPR036390">
    <property type="entry name" value="WH_DNA-bd_sf"/>
</dbReference>
<gene>
    <name evidence="6" type="ORF">VA603_13170</name>
</gene>
<keyword evidence="1" id="KW-0805">Transcription regulation</keyword>
<sequence>MSSQQPQPDPAPTLSDRVRRGDLFTGQDNCQSREAFAHVTSLWGVLCLIALREGTQRYAELRRMTNGISEKMLVQTLKRLEADGFVRRTAHAVVPPRVEYSLTGLGEEVATHVAALADWFEVNLARIQQASQGSPPD</sequence>
<dbReference type="Proteomes" id="UP001301653">
    <property type="component" value="Unassembled WGS sequence"/>
</dbReference>
<evidence type="ECO:0000313" key="7">
    <source>
        <dbReference type="Proteomes" id="UP001301653"/>
    </source>
</evidence>
<evidence type="ECO:0000256" key="2">
    <source>
        <dbReference type="ARBA" id="ARBA00023125"/>
    </source>
</evidence>
<dbReference type="InterPro" id="IPR002577">
    <property type="entry name" value="HTH_HxlR"/>
</dbReference>
<organism evidence="6 7">
    <name type="scientific">Stenotrophomonas capsici</name>
    <dbReference type="NCBI Taxonomy" id="3110230"/>
    <lineage>
        <taxon>Bacteria</taxon>
        <taxon>Pseudomonadati</taxon>
        <taxon>Pseudomonadota</taxon>
        <taxon>Gammaproteobacteria</taxon>
        <taxon>Lysobacterales</taxon>
        <taxon>Lysobacteraceae</taxon>
        <taxon>Stenotrophomonas</taxon>
    </lineage>
</organism>
<keyword evidence="2" id="KW-0238">DNA-binding</keyword>
<evidence type="ECO:0000256" key="3">
    <source>
        <dbReference type="ARBA" id="ARBA00023163"/>
    </source>
</evidence>
<comment type="caution">
    <text evidence="6">The sequence shown here is derived from an EMBL/GenBank/DDBJ whole genome shotgun (WGS) entry which is preliminary data.</text>
</comment>
<dbReference type="InterPro" id="IPR036388">
    <property type="entry name" value="WH-like_DNA-bd_sf"/>
</dbReference>
<keyword evidence="7" id="KW-1185">Reference proteome</keyword>